<protein>
    <submittedName>
        <fullName evidence="3">Uncharacterized protein</fullName>
    </submittedName>
</protein>
<comment type="caution">
    <text evidence="3">The sequence shown here is derived from an EMBL/GenBank/DDBJ whole genome shotgun (WGS) entry which is preliminary data.</text>
</comment>
<feature type="transmembrane region" description="Helical" evidence="2">
    <location>
        <begin position="140"/>
        <end position="156"/>
    </location>
</feature>
<evidence type="ECO:0000313" key="3">
    <source>
        <dbReference type="EMBL" id="KAJ5465227.1"/>
    </source>
</evidence>
<dbReference type="EMBL" id="JAPVEA010000001">
    <property type="protein sequence ID" value="KAJ5465227.1"/>
    <property type="molecule type" value="Genomic_DNA"/>
</dbReference>
<gene>
    <name evidence="3" type="ORF">N7458_000913</name>
</gene>
<evidence type="ECO:0000256" key="1">
    <source>
        <dbReference type="SAM" id="MobiDB-lite"/>
    </source>
</evidence>
<keyword evidence="2" id="KW-0812">Transmembrane</keyword>
<sequence>MTHHQPQSSNPKQSTDRHETDYERWLKDHDEYYQLAGKPRYHPSDTENTNEDEDENSLSVSQPDTDTKMDSKPTSKTTVLHSHAETIDVDQHGAVVQGSRYGSVLFASKHQSAQSKHIGTSAESTVMRVGQGESMVCCELSILFLVVVLVGMVWGVKGHRDRDRQRQWRGRGREHGDVSMDLKDCEKNDLRQEV</sequence>
<dbReference type="AlphaFoldDB" id="A0AAD6CH66"/>
<keyword evidence="4" id="KW-1185">Reference proteome</keyword>
<proteinExistence type="predicted"/>
<reference evidence="3" key="1">
    <citation type="submission" date="2022-12" db="EMBL/GenBank/DDBJ databases">
        <authorList>
            <person name="Petersen C."/>
        </authorList>
    </citation>
    <scope>NUCLEOTIDE SEQUENCE</scope>
    <source>
        <strain evidence="3">IBT 16125</strain>
    </source>
</reference>
<evidence type="ECO:0000256" key="2">
    <source>
        <dbReference type="SAM" id="Phobius"/>
    </source>
</evidence>
<feature type="region of interest" description="Disordered" evidence="1">
    <location>
        <begin position="1"/>
        <end position="79"/>
    </location>
</feature>
<accession>A0AAD6CH66</accession>
<keyword evidence="2" id="KW-0472">Membrane</keyword>
<dbReference type="RefSeq" id="XP_056772074.1">
    <property type="nucleotide sequence ID" value="XM_056904307.1"/>
</dbReference>
<feature type="compositionally biased region" description="Polar residues" evidence="1">
    <location>
        <begin position="1"/>
        <end position="13"/>
    </location>
</feature>
<name>A0AAD6CH66_9EURO</name>
<keyword evidence="2" id="KW-1133">Transmembrane helix</keyword>
<feature type="compositionally biased region" description="Basic and acidic residues" evidence="1">
    <location>
        <begin position="14"/>
        <end position="32"/>
    </location>
</feature>
<organism evidence="3 4">
    <name type="scientific">Penicillium daleae</name>
    <dbReference type="NCBI Taxonomy" id="63821"/>
    <lineage>
        <taxon>Eukaryota</taxon>
        <taxon>Fungi</taxon>
        <taxon>Dikarya</taxon>
        <taxon>Ascomycota</taxon>
        <taxon>Pezizomycotina</taxon>
        <taxon>Eurotiomycetes</taxon>
        <taxon>Eurotiomycetidae</taxon>
        <taxon>Eurotiales</taxon>
        <taxon>Aspergillaceae</taxon>
        <taxon>Penicillium</taxon>
    </lineage>
</organism>
<reference evidence="3" key="2">
    <citation type="journal article" date="2023" name="IMA Fungus">
        <title>Comparative genomic study of the Penicillium genus elucidates a diverse pangenome and 15 lateral gene transfer events.</title>
        <authorList>
            <person name="Petersen C."/>
            <person name="Sorensen T."/>
            <person name="Nielsen M.R."/>
            <person name="Sondergaard T.E."/>
            <person name="Sorensen J.L."/>
            <person name="Fitzpatrick D.A."/>
            <person name="Frisvad J.C."/>
            <person name="Nielsen K.L."/>
        </authorList>
    </citation>
    <scope>NUCLEOTIDE SEQUENCE</scope>
    <source>
        <strain evidence="3">IBT 16125</strain>
    </source>
</reference>
<dbReference type="GeneID" id="81594550"/>
<evidence type="ECO:0000313" key="4">
    <source>
        <dbReference type="Proteomes" id="UP001213681"/>
    </source>
</evidence>
<dbReference type="Proteomes" id="UP001213681">
    <property type="component" value="Unassembled WGS sequence"/>
</dbReference>